<evidence type="ECO:0000313" key="6">
    <source>
        <dbReference type="Proteomes" id="UP000231990"/>
    </source>
</evidence>
<evidence type="ECO:0000313" key="3">
    <source>
        <dbReference type="EMBL" id="PJZ71563.1"/>
    </source>
</evidence>
<evidence type="ECO:0000313" key="5">
    <source>
        <dbReference type="Proteomes" id="UP000231962"/>
    </source>
</evidence>
<dbReference type="InterPro" id="IPR003034">
    <property type="entry name" value="SAP_dom"/>
</dbReference>
<feature type="region of interest" description="Disordered" evidence="1">
    <location>
        <begin position="53"/>
        <end position="80"/>
    </location>
</feature>
<keyword evidence="5" id="KW-1185">Reference proteome</keyword>
<proteinExistence type="predicted"/>
<organism evidence="4 6">
    <name type="scientific">Leptospira perolatii</name>
    <dbReference type="NCBI Taxonomy" id="2023191"/>
    <lineage>
        <taxon>Bacteria</taxon>
        <taxon>Pseudomonadati</taxon>
        <taxon>Spirochaetota</taxon>
        <taxon>Spirochaetia</taxon>
        <taxon>Leptospirales</taxon>
        <taxon>Leptospiraceae</taxon>
        <taxon>Leptospira</taxon>
    </lineage>
</organism>
<dbReference type="OrthoDB" id="9778090at2"/>
<accession>A0A2M9ZSX5</accession>
<sequence>MKKRPHFSKIKTREEFEIHYWYREELAQICKEEGIPAHGSKVEMENRLKSYLQSNRKYTTNKEDESKVKASQRRSKSRPTKITLNSKILPEGIRFDSIFREFCRNHYGLKKFNFTMYMARAVREAEKQGNTKLTVKDLLKIYENPPTKITPDDRVLRWNTFVKDFHKDSKTKDLKNKLEVAAFLWAKLRDRPGSKKYVSDLLIEFQKDVFKISNLPKTTVSKK</sequence>
<dbReference type="Pfam" id="PF18953">
    <property type="entry name" value="SAP_new25"/>
    <property type="match status" value="1"/>
</dbReference>
<feature type="domain" description="SAP" evidence="2">
    <location>
        <begin position="18"/>
        <end position="52"/>
    </location>
</feature>
<dbReference type="EMBL" id="NPDZ01000001">
    <property type="protein sequence ID" value="PJZ75180.1"/>
    <property type="molecule type" value="Genomic_DNA"/>
</dbReference>
<reference evidence="5 6" key="1">
    <citation type="submission" date="2017-07" db="EMBL/GenBank/DDBJ databases">
        <title>Leptospira spp. isolated from tropical soils.</title>
        <authorList>
            <person name="Thibeaux R."/>
            <person name="Iraola G."/>
            <person name="Ferres I."/>
            <person name="Bierque E."/>
            <person name="Girault D."/>
            <person name="Soupe-Gilbert M.-E."/>
            <person name="Picardeau M."/>
            <person name="Goarant C."/>
        </authorList>
    </citation>
    <scope>NUCLEOTIDE SEQUENCE [LARGE SCALE GENOMIC DNA]</scope>
    <source>
        <strain evidence="4 6">FH1-B-B1</strain>
        <strain evidence="3 5">FH1-B-C1</strain>
    </source>
</reference>
<dbReference type="Proteomes" id="UP000231962">
    <property type="component" value="Unassembled WGS sequence"/>
</dbReference>
<dbReference type="Proteomes" id="UP000231990">
    <property type="component" value="Unassembled WGS sequence"/>
</dbReference>
<evidence type="ECO:0000256" key="1">
    <source>
        <dbReference type="SAM" id="MobiDB-lite"/>
    </source>
</evidence>
<dbReference type="EMBL" id="NPDY01000001">
    <property type="protein sequence ID" value="PJZ71563.1"/>
    <property type="molecule type" value="Genomic_DNA"/>
</dbReference>
<evidence type="ECO:0000259" key="2">
    <source>
        <dbReference type="PROSITE" id="PS50800"/>
    </source>
</evidence>
<dbReference type="PROSITE" id="PS50800">
    <property type="entry name" value="SAP"/>
    <property type="match status" value="1"/>
</dbReference>
<evidence type="ECO:0000313" key="4">
    <source>
        <dbReference type="EMBL" id="PJZ75180.1"/>
    </source>
</evidence>
<comment type="caution">
    <text evidence="4">The sequence shown here is derived from an EMBL/GenBank/DDBJ whole genome shotgun (WGS) entry which is preliminary data.</text>
</comment>
<name>A0A2M9ZSX5_9LEPT</name>
<dbReference type="AlphaFoldDB" id="A0A2M9ZSX5"/>
<protein>
    <submittedName>
        <fullName evidence="4">SAP domain protein</fullName>
    </submittedName>
</protein>
<feature type="compositionally biased region" description="Basic residues" evidence="1">
    <location>
        <begin position="70"/>
        <end position="79"/>
    </location>
</feature>
<gene>
    <name evidence="3" type="ORF">CH360_01030</name>
    <name evidence="4" type="ORF">CH373_01030</name>
</gene>